<organism evidence="1 2">
    <name type="scientific">Pseudomonas fulva</name>
    <dbReference type="NCBI Taxonomy" id="47880"/>
    <lineage>
        <taxon>Bacteria</taxon>
        <taxon>Pseudomonadati</taxon>
        <taxon>Pseudomonadota</taxon>
        <taxon>Gammaproteobacteria</taxon>
        <taxon>Pseudomonadales</taxon>
        <taxon>Pseudomonadaceae</taxon>
        <taxon>Pseudomonas</taxon>
    </lineage>
</organism>
<dbReference type="AlphaFoldDB" id="A0A0D0KP36"/>
<dbReference type="CDD" id="cd20693">
    <property type="entry name" value="CdiI_EcoliA0-like"/>
    <property type="match status" value="1"/>
</dbReference>
<comment type="caution">
    <text evidence="1">The sequence shown here is derived from an EMBL/GenBank/DDBJ whole genome shotgun (WGS) entry which is preliminary data.</text>
</comment>
<name>A0A0D0KP36_9PSED</name>
<sequence length="128" mass="14368">MTLFEECKEALGADFRVIDGDGFVAAMNVLKKYPVSKNGVVWEELSFKDYDGIEELLSGVANKIDGVYVLADDAEIPLFCTNLKLIAENIYAVTALSPKLLIFNDRVIMQPLFPTEMIRLGYRIGEER</sequence>
<gene>
    <name evidence="1" type="ORF">RU08_14640</name>
</gene>
<dbReference type="Pfam" id="PF24172">
    <property type="entry name" value="CdiI_ImmP"/>
    <property type="match status" value="1"/>
</dbReference>
<dbReference type="Proteomes" id="UP000032068">
    <property type="component" value="Unassembled WGS sequence"/>
</dbReference>
<proteinExistence type="predicted"/>
<evidence type="ECO:0000313" key="1">
    <source>
        <dbReference type="EMBL" id="KIP98718.1"/>
    </source>
</evidence>
<evidence type="ECO:0000313" key="2">
    <source>
        <dbReference type="Proteomes" id="UP000032068"/>
    </source>
</evidence>
<accession>A0A0D0KP36</accession>
<reference evidence="1 2" key="1">
    <citation type="submission" date="2014-12" db="EMBL/GenBank/DDBJ databases">
        <title>16Stimator: statistical estimation of ribosomal gene copy numbers from draft genome assemblies.</title>
        <authorList>
            <person name="Perisin M.A."/>
            <person name="Vetter M."/>
            <person name="Gilbert J.A."/>
            <person name="Bergelson J."/>
        </authorList>
    </citation>
    <scope>NUCLEOTIDE SEQUENCE [LARGE SCALE GENOMIC DNA]</scope>
    <source>
        <strain evidence="1 2">MEJ086</strain>
    </source>
</reference>
<dbReference type="InterPro" id="IPR049585">
    <property type="entry name" value="CdiI_EcoliA0-like"/>
</dbReference>
<dbReference type="EMBL" id="JXQW01000039">
    <property type="protein sequence ID" value="KIP98718.1"/>
    <property type="molecule type" value="Genomic_DNA"/>
</dbReference>
<protein>
    <submittedName>
        <fullName evidence="1">Uncharacterized protein</fullName>
    </submittedName>
</protein>
<dbReference type="OrthoDB" id="6565706at2"/>
<dbReference type="RefSeq" id="WP_042554578.1">
    <property type="nucleotide sequence ID" value="NZ_JXQW01000039.1"/>
</dbReference>